<accession>A0A1R3GNP7</accession>
<evidence type="ECO:0000313" key="2">
    <source>
        <dbReference type="Proteomes" id="UP000188268"/>
    </source>
</evidence>
<name>A0A1R3GNP7_COCAP</name>
<proteinExistence type="predicted"/>
<comment type="caution">
    <text evidence="1">The sequence shown here is derived from an EMBL/GenBank/DDBJ whole genome shotgun (WGS) entry which is preliminary data.</text>
</comment>
<evidence type="ECO:0000313" key="1">
    <source>
        <dbReference type="EMBL" id="OMO59713.1"/>
    </source>
</evidence>
<dbReference type="AlphaFoldDB" id="A0A1R3GNP7"/>
<keyword evidence="2" id="KW-1185">Reference proteome</keyword>
<sequence length="21" mass="2567">MALRHFLSNFDFVMEDLPVER</sequence>
<gene>
    <name evidence="1" type="ORF">CCACVL1_24650</name>
</gene>
<dbReference type="EMBL" id="AWWV01013877">
    <property type="protein sequence ID" value="OMO59713.1"/>
    <property type="molecule type" value="Genomic_DNA"/>
</dbReference>
<organism evidence="1 2">
    <name type="scientific">Corchorus capsularis</name>
    <name type="common">Jute</name>
    <dbReference type="NCBI Taxonomy" id="210143"/>
    <lineage>
        <taxon>Eukaryota</taxon>
        <taxon>Viridiplantae</taxon>
        <taxon>Streptophyta</taxon>
        <taxon>Embryophyta</taxon>
        <taxon>Tracheophyta</taxon>
        <taxon>Spermatophyta</taxon>
        <taxon>Magnoliopsida</taxon>
        <taxon>eudicotyledons</taxon>
        <taxon>Gunneridae</taxon>
        <taxon>Pentapetalae</taxon>
        <taxon>rosids</taxon>
        <taxon>malvids</taxon>
        <taxon>Malvales</taxon>
        <taxon>Malvaceae</taxon>
        <taxon>Grewioideae</taxon>
        <taxon>Apeibeae</taxon>
        <taxon>Corchorus</taxon>
    </lineage>
</organism>
<protein>
    <submittedName>
        <fullName evidence="1">Uncharacterized protein</fullName>
    </submittedName>
</protein>
<dbReference type="Proteomes" id="UP000188268">
    <property type="component" value="Unassembled WGS sequence"/>
</dbReference>
<reference evidence="1 2" key="1">
    <citation type="submission" date="2013-09" db="EMBL/GenBank/DDBJ databases">
        <title>Corchorus capsularis genome sequencing.</title>
        <authorList>
            <person name="Alam M."/>
            <person name="Haque M.S."/>
            <person name="Islam M.S."/>
            <person name="Emdad E.M."/>
            <person name="Islam M.M."/>
            <person name="Ahmed B."/>
            <person name="Halim A."/>
            <person name="Hossen Q.M.M."/>
            <person name="Hossain M.Z."/>
            <person name="Ahmed R."/>
            <person name="Khan M.M."/>
            <person name="Islam R."/>
            <person name="Rashid M.M."/>
            <person name="Khan S.A."/>
            <person name="Rahman M.S."/>
            <person name="Alam M."/>
        </authorList>
    </citation>
    <scope>NUCLEOTIDE SEQUENCE [LARGE SCALE GENOMIC DNA]</scope>
    <source>
        <strain evidence="2">cv. CVL-1</strain>
        <tissue evidence="1">Whole seedling</tissue>
    </source>
</reference>
<dbReference type="Gramene" id="OMO59713">
    <property type="protein sequence ID" value="OMO59713"/>
    <property type="gene ID" value="CCACVL1_24650"/>
</dbReference>